<evidence type="ECO:0000313" key="3">
    <source>
        <dbReference type="Proteomes" id="UP000824890"/>
    </source>
</evidence>
<feature type="compositionally biased region" description="Polar residues" evidence="1">
    <location>
        <begin position="50"/>
        <end position="68"/>
    </location>
</feature>
<dbReference type="EMBL" id="JAGKQM010000014">
    <property type="protein sequence ID" value="KAH0883244.1"/>
    <property type="molecule type" value="Genomic_DNA"/>
</dbReference>
<feature type="compositionally biased region" description="Acidic residues" evidence="1">
    <location>
        <begin position="1"/>
        <end position="11"/>
    </location>
</feature>
<organism evidence="2 3">
    <name type="scientific">Brassica napus</name>
    <name type="common">Rape</name>
    <dbReference type="NCBI Taxonomy" id="3708"/>
    <lineage>
        <taxon>Eukaryota</taxon>
        <taxon>Viridiplantae</taxon>
        <taxon>Streptophyta</taxon>
        <taxon>Embryophyta</taxon>
        <taxon>Tracheophyta</taxon>
        <taxon>Spermatophyta</taxon>
        <taxon>Magnoliopsida</taxon>
        <taxon>eudicotyledons</taxon>
        <taxon>Gunneridae</taxon>
        <taxon>Pentapetalae</taxon>
        <taxon>rosids</taxon>
        <taxon>malvids</taxon>
        <taxon>Brassicales</taxon>
        <taxon>Brassicaceae</taxon>
        <taxon>Brassiceae</taxon>
        <taxon>Brassica</taxon>
    </lineage>
</organism>
<evidence type="ECO:0000313" key="2">
    <source>
        <dbReference type="EMBL" id="KAH0883244.1"/>
    </source>
</evidence>
<accession>A0ABQ7ZSM7</accession>
<gene>
    <name evidence="2" type="ORF">HID58_059340</name>
</gene>
<sequence>MGETDEPEPVEAPDTNHRKQPPLLLPPEVQRDLRDESPPTENEETCLRLQLTNAGGINGDRSTPTEAQSSSIESRSGRSERCLEVKPSEEPPNPTLTYAPHHCSRSLTTEQKGNHNRRYIGETKSREMKPAEKGERHRRLRGRQPVTTATDSPESATG</sequence>
<protein>
    <submittedName>
        <fullName evidence="2">Uncharacterized protein</fullName>
    </submittedName>
</protein>
<feature type="compositionally biased region" description="Polar residues" evidence="1">
    <location>
        <begin position="145"/>
        <end position="158"/>
    </location>
</feature>
<name>A0ABQ7ZSM7_BRANA</name>
<dbReference type="Proteomes" id="UP000824890">
    <property type="component" value="Unassembled WGS sequence"/>
</dbReference>
<keyword evidence="3" id="KW-1185">Reference proteome</keyword>
<proteinExistence type="predicted"/>
<reference evidence="2 3" key="1">
    <citation type="submission" date="2021-05" db="EMBL/GenBank/DDBJ databases">
        <title>Genome Assembly of Synthetic Allotetraploid Brassica napus Reveals Homoeologous Exchanges between Subgenomes.</title>
        <authorList>
            <person name="Davis J.T."/>
        </authorList>
    </citation>
    <scope>NUCLEOTIDE SEQUENCE [LARGE SCALE GENOMIC DNA]</scope>
    <source>
        <strain evidence="3">cv. Da-Ae</strain>
        <tissue evidence="2">Seedling</tissue>
    </source>
</reference>
<feature type="compositionally biased region" description="Basic and acidic residues" evidence="1">
    <location>
        <begin position="75"/>
        <end position="89"/>
    </location>
</feature>
<feature type="region of interest" description="Disordered" evidence="1">
    <location>
        <begin position="1"/>
        <end position="158"/>
    </location>
</feature>
<feature type="compositionally biased region" description="Basic and acidic residues" evidence="1">
    <location>
        <begin position="119"/>
        <end position="135"/>
    </location>
</feature>
<comment type="caution">
    <text evidence="2">The sequence shown here is derived from an EMBL/GenBank/DDBJ whole genome shotgun (WGS) entry which is preliminary data.</text>
</comment>
<evidence type="ECO:0000256" key="1">
    <source>
        <dbReference type="SAM" id="MobiDB-lite"/>
    </source>
</evidence>